<sequence>MASRYTRLKSSIKTVPKSWSWKSLSLDTWFLEIIAMLFSIACFVAICCILIIYNQEPRPELSHGVSLNAIVAVLATSCKSSLVFVLGETMGQLKWTWFYKEPRKLLDIQILDSASRGPLGSIANFFQKTKRSFVSVGAAIIVLLLTFDPFIQQIISYPTRLVPDKKGANFGIAKKLEYFIPSIDYAFVFPSGFWSDSDNTILNPRCSSGNCTWLPFQSSGMCSQCSDITNSMDLQCVLPENFSASIEDLGDWSVNATCHLTPPQGNSTRFTIPFYFSSSPPVVKTYDTARISWHIFSDFDTENLYVDQTQNGKFVWPGDPLMVVAYAEIGYNEDYLYSEFASGIRVDKVTQCSLELCLLEYDIVVENGIADIHTSVLDYGELFWEESHYPGIPLQQTLCWKPTSAPSNVTIGPPIDVNPFVQLSPVEFVFCGIADQIKLHENVFVGFAYRSHYRYSDPSKNVDSVRPSGDSNTLRMESVGLDVVLSNVANYMNKQALYHNGSDVHGTAEVIEVFVEIRWLWLILPTMIMISGTMFIVTVMITNNRPGTGLWKSSVLAYLYHGPYSVDEDDSVTASSMEKKAENIVVQLKESESHGNFILREKRDSL</sequence>
<feature type="transmembrane region" description="Helical" evidence="1">
    <location>
        <begin position="29"/>
        <end position="53"/>
    </location>
</feature>
<dbReference type="EMBL" id="MLKD01000013">
    <property type="protein sequence ID" value="OQE20445.1"/>
    <property type="molecule type" value="Genomic_DNA"/>
</dbReference>
<gene>
    <name evidence="2" type="ORF">PENSTE_c013G03884</name>
</gene>
<comment type="caution">
    <text evidence="2">The sequence shown here is derived from an EMBL/GenBank/DDBJ whole genome shotgun (WGS) entry which is preliminary data.</text>
</comment>
<name>A0A1V6T266_9EURO</name>
<keyword evidence="1" id="KW-0812">Transmembrane</keyword>
<keyword evidence="1" id="KW-0472">Membrane</keyword>
<keyword evidence="1" id="KW-1133">Transmembrane helix</keyword>
<reference evidence="3" key="1">
    <citation type="journal article" date="2017" name="Nat. Microbiol.">
        <title>Global analysis of biosynthetic gene clusters reveals vast potential of secondary metabolite production in Penicillium species.</title>
        <authorList>
            <person name="Nielsen J.C."/>
            <person name="Grijseels S."/>
            <person name="Prigent S."/>
            <person name="Ji B."/>
            <person name="Dainat J."/>
            <person name="Nielsen K.F."/>
            <person name="Frisvad J.C."/>
            <person name="Workman M."/>
            <person name="Nielsen J."/>
        </authorList>
    </citation>
    <scope>NUCLEOTIDE SEQUENCE [LARGE SCALE GENOMIC DNA]</scope>
    <source>
        <strain evidence="3">IBT 24891</strain>
    </source>
</reference>
<feature type="transmembrane region" description="Helical" evidence="1">
    <location>
        <begin position="65"/>
        <end position="86"/>
    </location>
</feature>
<dbReference type="STRING" id="303698.A0A1V6T266"/>
<accession>A0A1V6T266</accession>
<feature type="transmembrane region" description="Helical" evidence="1">
    <location>
        <begin position="133"/>
        <end position="151"/>
    </location>
</feature>
<dbReference type="OrthoDB" id="5376804at2759"/>
<evidence type="ECO:0000313" key="3">
    <source>
        <dbReference type="Proteomes" id="UP000191285"/>
    </source>
</evidence>
<evidence type="ECO:0000313" key="2">
    <source>
        <dbReference type="EMBL" id="OQE20445.1"/>
    </source>
</evidence>
<dbReference type="Pfam" id="PF11374">
    <property type="entry name" value="DUF3176"/>
    <property type="match status" value="1"/>
</dbReference>
<evidence type="ECO:0000256" key="1">
    <source>
        <dbReference type="SAM" id="Phobius"/>
    </source>
</evidence>
<dbReference type="PANTHER" id="PTHR35394:SF5">
    <property type="entry name" value="DUF3176 DOMAIN-CONTAINING PROTEIN"/>
    <property type="match status" value="1"/>
</dbReference>
<organism evidence="2 3">
    <name type="scientific">Penicillium steckii</name>
    <dbReference type="NCBI Taxonomy" id="303698"/>
    <lineage>
        <taxon>Eukaryota</taxon>
        <taxon>Fungi</taxon>
        <taxon>Dikarya</taxon>
        <taxon>Ascomycota</taxon>
        <taxon>Pezizomycotina</taxon>
        <taxon>Eurotiomycetes</taxon>
        <taxon>Eurotiomycetidae</taxon>
        <taxon>Eurotiales</taxon>
        <taxon>Aspergillaceae</taxon>
        <taxon>Penicillium</taxon>
    </lineage>
</organism>
<dbReference type="InterPro" id="IPR021514">
    <property type="entry name" value="DUF3176"/>
</dbReference>
<dbReference type="Proteomes" id="UP000191285">
    <property type="component" value="Unassembled WGS sequence"/>
</dbReference>
<proteinExistence type="predicted"/>
<dbReference type="AlphaFoldDB" id="A0A1V6T266"/>
<dbReference type="PANTHER" id="PTHR35394">
    <property type="entry name" value="DUF3176 DOMAIN-CONTAINING PROTEIN"/>
    <property type="match status" value="1"/>
</dbReference>
<protein>
    <submittedName>
        <fullName evidence="2">Uncharacterized protein</fullName>
    </submittedName>
</protein>
<keyword evidence="3" id="KW-1185">Reference proteome</keyword>
<feature type="transmembrane region" description="Helical" evidence="1">
    <location>
        <begin position="519"/>
        <end position="542"/>
    </location>
</feature>